<feature type="compositionally biased region" description="Basic residues" evidence="2">
    <location>
        <begin position="770"/>
        <end position="784"/>
    </location>
</feature>
<feature type="region of interest" description="Disordered" evidence="2">
    <location>
        <begin position="209"/>
        <end position="263"/>
    </location>
</feature>
<feature type="compositionally biased region" description="Basic and acidic residues" evidence="2">
    <location>
        <begin position="82"/>
        <end position="94"/>
    </location>
</feature>
<dbReference type="InterPro" id="IPR003954">
    <property type="entry name" value="RRM_euk-type"/>
</dbReference>
<evidence type="ECO:0000256" key="2">
    <source>
        <dbReference type="SAM" id="MobiDB-lite"/>
    </source>
</evidence>
<reference evidence="4 5" key="1">
    <citation type="submission" date="2024-01" db="EMBL/GenBank/DDBJ databases">
        <title>The complete chloroplast genome sequence of Lithospermum erythrorhizon: insights into the phylogenetic relationship among Boraginaceae species and the maternal lineages of purple gromwells.</title>
        <authorList>
            <person name="Okada T."/>
            <person name="Watanabe K."/>
        </authorList>
    </citation>
    <scope>NUCLEOTIDE SEQUENCE [LARGE SCALE GENOMIC DNA]</scope>
</reference>
<dbReference type="InterPro" id="IPR035979">
    <property type="entry name" value="RBD_domain_sf"/>
</dbReference>
<dbReference type="GO" id="GO:0003723">
    <property type="term" value="F:RNA binding"/>
    <property type="evidence" value="ECO:0007669"/>
    <property type="project" value="UniProtKB-UniRule"/>
</dbReference>
<evidence type="ECO:0000313" key="5">
    <source>
        <dbReference type="Proteomes" id="UP001454036"/>
    </source>
</evidence>
<protein>
    <submittedName>
        <fullName evidence="4">RNA splicing factor</fullName>
    </submittedName>
</protein>
<evidence type="ECO:0000259" key="3">
    <source>
        <dbReference type="PROSITE" id="PS50102"/>
    </source>
</evidence>
<keyword evidence="1" id="KW-0694">RNA-binding</keyword>
<feature type="region of interest" description="Disordered" evidence="2">
    <location>
        <begin position="82"/>
        <end position="109"/>
    </location>
</feature>
<feature type="compositionally biased region" description="Basic and acidic residues" evidence="2">
    <location>
        <begin position="233"/>
        <end position="263"/>
    </location>
</feature>
<organism evidence="4 5">
    <name type="scientific">Lithospermum erythrorhizon</name>
    <name type="common">Purple gromwell</name>
    <name type="synonym">Lithospermum officinale var. erythrorhizon</name>
    <dbReference type="NCBI Taxonomy" id="34254"/>
    <lineage>
        <taxon>Eukaryota</taxon>
        <taxon>Viridiplantae</taxon>
        <taxon>Streptophyta</taxon>
        <taxon>Embryophyta</taxon>
        <taxon>Tracheophyta</taxon>
        <taxon>Spermatophyta</taxon>
        <taxon>Magnoliopsida</taxon>
        <taxon>eudicotyledons</taxon>
        <taxon>Gunneridae</taxon>
        <taxon>Pentapetalae</taxon>
        <taxon>asterids</taxon>
        <taxon>lamiids</taxon>
        <taxon>Boraginales</taxon>
        <taxon>Boraginaceae</taxon>
        <taxon>Boraginoideae</taxon>
        <taxon>Lithospermeae</taxon>
        <taxon>Lithospermum</taxon>
    </lineage>
</organism>
<dbReference type="EMBL" id="BAABME010001835">
    <property type="protein sequence ID" value="GAA0151684.1"/>
    <property type="molecule type" value="Genomic_DNA"/>
</dbReference>
<dbReference type="Proteomes" id="UP001454036">
    <property type="component" value="Unassembled WGS sequence"/>
</dbReference>
<dbReference type="PROSITE" id="PS50102">
    <property type="entry name" value="RRM"/>
    <property type="match status" value="5"/>
</dbReference>
<gene>
    <name evidence="4" type="ORF">LIER_10353</name>
</gene>
<dbReference type="Pfam" id="PF00076">
    <property type="entry name" value="RRM_1"/>
    <property type="match status" value="5"/>
</dbReference>
<feature type="domain" description="RRM" evidence="3">
    <location>
        <begin position="639"/>
        <end position="716"/>
    </location>
</feature>
<feature type="compositionally biased region" description="Acidic residues" evidence="2">
    <location>
        <begin position="214"/>
        <end position="232"/>
    </location>
</feature>
<dbReference type="InterPro" id="IPR000504">
    <property type="entry name" value="RRM_dom"/>
</dbReference>
<dbReference type="Gene3D" id="3.30.70.330">
    <property type="match status" value="5"/>
</dbReference>
<dbReference type="FunFam" id="3.30.70.330:FF:000442">
    <property type="entry name" value="Multiple RNA-binding domain-containing protein 1"/>
    <property type="match status" value="1"/>
</dbReference>
<feature type="domain" description="RRM" evidence="3">
    <location>
        <begin position="1"/>
        <end position="61"/>
    </location>
</feature>
<comment type="caution">
    <text evidence="4">The sequence shown here is derived from an EMBL/GenBank/DDBJ whole genome shotgun (WGS) entry which is preliminary data.</text>
</comment>
<accession>A0AAV3PIX5</accession>
<proteinExistence type="predicted"/>
<feature type="domain" description="RRM" evidence="3">
    <location>
        <begin position="433"/>
        <end position="505"/>
    </location>
</feature>
<feature type="compositionally biased region" description="Basic and acidic residues" evidence="2">
    <location>
        <begin position="752"/>
        <end position="769"/>
    </location>
</feature>
<dbReference type="InterPro" id="IPR050441">
    <property type="entry name" value="RBM"/>
</dbReference>
<feature type="domain" description="RRM" evidence="3">
    <location>
        <begin position="269"/>
        <end position="327"/>
    </location>
</feature>
<sequence>MEFFSRKGQVTDAKLMRTKEGKSRQFGFVGFRSEEEAHDAINFFNNSYFDTCRITCEIARKIGDQDLPRPWSKYSLKTQEKLTDKEKDVNDKKGLSVAGPKGQEKKSKINGEIDDPLLLEFLEVMKPHSTSKLWGNDTIPSLEKSDIASNNNFKTRIGEDKSNVADAKSSDVYDEEGDLLLRSNKEKPQSAAHDTDMSDVDYLKSRIKEKWSDSDSDEDEDNGSDDNDSSDGDSERECDEVRDVRSEWKQDFSSVETKRPSKETVDKFEEELEEHFSKFGDISEVHIVVDKETKWSKGIGYIRFSFPESTKRALEELDNSIFQGRLLHSTELLNRLRDKEEERKEAETSGNTQAWNPFYMRPGTVVENIARKFGMSKSDFLDNEAEDLAVRTALGETHMIAETKKALAKVGVNITSLEKFAALKSNNFKRSNHAILVKNLPYGSSEIELAAMFGRFGSLDKIILPSTKTLALIIFLEPSEARAAFNGLRYKRYKDGPLYLEWAPSDILAEDETSNRTIVGEDEVNRVRLEQEVEGLMDPYIDHDSNESMSLYVKNLNFKTSAESLKKHFSELVKGGKILSVRVLKGFGFIEFDSVGAAVTICRDLQGTVLDGHALILQICHANKEGKTTKKVENDKSPTKLIIRNVAFEATKKELRDMFCKYGQIKSLRLPKKVDNQHKGFAFVEYVTKKEAQYALQQVSHTHFRGRPLVVEHAKEAECLEELRARTKAQFSEACSGLLNSARMLKKRKKLGGFDEDHRTDLNRGESRGRQKQSSKRGKRMKQK</sequence>
<keyword evidence="5" id="KW-1185">Reference proteome</keyword>
<feature type="region of interest" description="Disordered" evidence="2">
    <location>
        <begin position="749"/>
        <end position="784"/>
    </location>
</feature>
<dbReference type="PANTHER" id="PTHR48034">
    <property type="entry name" value="TRANSFORMER-2 SEX-DETERMINING PROTEIN-RELATED"/>
    <property type="match status" value="1"/>
</dbReference>
<evidence type="ECO:0000313" key="4">
    <source>
        <dbReference type="EMBL" id="GAA0151684.1"/>
    </source>
</evidence>
<dbReference type="SMART" id="SM00360">
    <property type="entry name" value="RRM"/>
    <property type="match status" value="5"/>
</dbReference>
<name>A0AAV3PIX5_LITER</name>
<evidence type="ECO:0000256" key="1">
    <source>
        <dbReference type="PROSITE-ProRule" id="PRU00176"/>
    </source>
</evidence>
<dbReference type="CDD" id="cd12317">
    <property type="entry name" value="RRM4_RBM19_RRM3_MRD1"/>
    <property type="match status" value="1"/>
</dbReference>
<dbReference type="SMART" id="SM00361">
    <property type="entry name" value="RRM_1"/>
    <property type="match status" value="2"/>
</dbReference>
<dbReference type="CDD" id="cd12320">
    <property type="entry name" value="RRM6_RBM19_RRM5_MRD1"/>
    <property type="match status" value="1"/>
</dbReference>
<dbReference type="AlphaFoldDB" id="A0AAV3PIX5"/>
<feature type="domain" description="RRM" evidence="3">
    <location>
        <begin position="549"/>
        <end position="622"/>
    </location>
</feature>
<dbReference type="InterPro" id="IPR012677">
    <property type="entry name" value="Nucleotide-bd_a/b_plait_sf"/>
</dbReference>
<dbReference type="SUPFAM" id="SSF54928">
    <property type="entry name" value="RNA-binding domain, RBD"/>
    <property type="match status" value="5"/>
</dbReference>